<evidence type="ECO:0000313" key="16">
    <source>
        <dbReference type="Proteomes" id="UP000002358"/>
    </source>
</evidence>
<dbReference type="PROSITE" id="PS00649">
    <property type="entry name" value="G_PROTEIN_RECEP_F2_1"/>
    <property type="match status" value="1"/>
</dbReference>
<dbReference type="PRINTS" id="PR00249">
    <property type="entry name" value="GPCRSECRETIN"/>
</dbReference>
<dbReference type="PANTHER" id="PTHR45620">
    <property type="entry name" value="PDF RECEPTOR-LIKE PROTEIN-RELATED"/>
    <property type="match status" value="1"/>
</dbReference>
<dbReference type="SUPFAM" id="SSF81321">
    <property type="entry name" value="Family A G protein-coupled receptor-like"/>
    <property type="match status" value="1"/>
</dbReference>
<dbReference type="InterPro" id="IPR001879">
    <property type="entry name" value="GPCR_2_extracellular_dom"/>
</dbReference>
<feature type="transmembrane region" description="Helical" evidence="12">
    <location>
        <begin position="278"/>
        <end position="303"/>
    </location>
</feature>
<dbReference type="GO" id="GO:0005886">
    <property type="term" value="C:plasma membrane"/>
    <property type="evidence" value="ECO:0007669"/>
    <property type="project" value="UniProtKB-SubCell"/>
</dbReference>
<feature type="domain" description="G-protein coupled receptors family 2 profile 1" evidence="13">
    <location>
        <begin position="8"/>
        <end position="89"/>
    </location>
</feature>
<evidence type="ECO:0000259" key="13">
    <source>
        <dbReference type="PROSITE" id="PS50227"/>
    </source>
</evidence>
<evidence type="ECO:0000259" key="14">
    <source>
        <dbReference type="PROSITE" id="PS50261"/>
    </source>
</evidence>
<dbReference type="SMR" id="A0A7M6W5Q0"/>
<dbReference type="GO" id="GO:0008528">
    <property type="term" value="F:G protein-coupled peptide receptor activity"/>
    <property type="evidence" value="ECO:0007669"/>
    <property type="project" value="TreeGrafter"/>
</dbReference>
<dbReference type="Pfam" id="PF00002">
    <property type="entry name" value="7tm_2"/>
    <property type="match status" value="1"/>
</dbReference>
<evidence type="ECO:0000256" key="3">
    <source>
        <dbReference type="ARBA" id="ARBA00022475"/>
    </source>
</evidence>
<dbReference type="PROSITE" id="PS50227">
    <property type="entry name" value="G_PROTEIN_RECEP_F2_3"/>
    <property type="match status" value="1"/>
</dbReference>
<comment type="similarity">
    <text evidence="2">Belongs to the G-protein coupled receptor 2 family.</text>
</comment>
<dbReference type="InParanoid" id="A0A7M6W5Q0"/>
<keyword evidence="10" id="KW-0807">Transducer</keyword>
<dbReference type="GO" id="GO:0017046">
    <property type="term" value="F:peptide hormone binding"/>
    <property type="evidence" value="ECO:0007669"/>
    <property type="project" value="TreeGrafter"/>
</dbReference>
<evidence type="ECO:0000256" key="6">
    <source>
        <dbReference type="ARBA" id="ARBA00023040"/>
    </source>
</evidence>
<evidence type="ECO:0000256" key="5">
    <source>
        <dbReference type="ARBA" id="ARBA00022989"/>
    </source>
</evidence>
<feature type="transmembrane region" description="Helical" evidence="12">
    <location>
        <begin position="324"/>
        <end position="344"/>
    </location>
</feature>
<dbReference type="PANTHER" id="PTHR45620:SF1">
    <property type="entry name" value="G-PROTEIN COUPLED RECEPTORS FAMILY 2 PROFILE 2 DOMAIN-CONTAINING PROTEIN"/>
    <property type="match status" value="1"/>
</dbReference>
<proteinExistence type="inferred from homology"/>
<organism evidence="15 16">
    <name type="scientific">Nasonia vitripennis</name>
    <name type="common">Parasitic wasp</name>
    <dbReference type="NCBI Taxonomy" id="7425"/>
    <lineage>
        <taxon>Eukaryota</taxon>
        <taxon>Metazoa</taxon>
        <taxon>Ecdysozoa</taxon>
        <taxon>Arthropoda</taxon>
        <taxon>Hexapoda</taxon>
        <taxon>Insecta</taxon>
        <taxon>Pterygota</taxon>
        <taxon>Neoptera</taxon>
        <taxon>Endopterygota</taxon>
        <taxon>Hymenoptera</taxon>
        <taxon>Apocrita</taxon>
        <taxon>Proctotrupomorpha</taxon>
        <taxon>Chalcidoidea</taxon>
        <taxon>Pteromalidae</taxon>
        <taxon>Pteromalinae</taxon>
        <taxon>Nasonia</taxon>
    </lineage>
</organism>
<dbReference type="InterPro" id="IPR017983">
    <property type="entry name" value="GPCR_2_secretin-like_CS"/>
</dbReference>
<evidence type="ECO:0000256" key="8">
    <source>
        <dbReference type="ARBA" id="ARBA00023170"/>
    </source>
</evidence>
<dbReference type="KEGG" id="nvi:100313505"/>
<dbReference type="EnsemblMetazoa" id="GeneID_100313505M_001167723">
    <property type="protein sequence ID" value="NP_001161195"/>
    <property type="gene ID" value="GeneID_100313505V_30083"/>
</dbReference>
<keyword evidence="9" id="KW-0325">Glycoprotein</keyword>
<feature type="region of interest" description="Disordered" evidence="11">
    <location>
        <begin position="405"/>
        <end position="437"/>
    </location>
</feature>
<feature type="transmembrane region" description="Helical" evidence="12">
    <location>
        <begin position="356"/>
        <end position="375"/>
    </location>
</feature>
<evidence type="ECO:0000256" key="4">
    <source>
        <dbReference type="ARBA" id="ARBA00022692"/>
    </source>
</evidence>
<dbReference type="OrthoDB" id="16753at2759"/>
<feature type="compositionally biased region" description="Polar residues" evidence="11">
    <location>
        <begin position="410"/>
        <end position="437"/>
    </location>
</feature>
<keyword evidence="6" id="KW-0297">G-protein coupled receptor</keyword>
<dbReference type="AlphaFoldDB" id="A0A7M6W5Q0"/>
<dbReference type="Proteomes" id="UP000002358">
    <property type="component" value="Chromosome 5"/>
</dbReference>
<gene>
    <name evidence="15" type="primary">100313505</name>
</gene>
<evidence type="ECO:0000256" key="9">
    <source>
        <dbReference type="ARBA" id="ARBA00023180"/>
    </source>
</evidence>
<keyword evidence="5 12" id="KW-1133">Transmembrane helix</keyword>
<dbReference type="GO" id="GO:0007166">
    <property type="term" value="P:cell surface receptor signaling pathway"/>
    <property type="evidence" value="ECO:0007669"/>
    <property type="project" value="InterPro"/>
</dbReference>
<keyword evidence="7 12" id="KW-0472">Membrane</keyword>
<dbReference type="InterPro" id="IPR000832">
    <property type="entry name" value="GPCR_2_secretin-like"/>
</dbReference>
<dbReference type="OMA" id="YWEMQKA"/>
<keyword evidence="16" id="KW-1185">Reference proteome</keyword>
<evidence type="ECO:0000313" key="15">
    <source>
        <dbReference type="EnsemblMetazoa" id="NP_001161195"/>
    </source>
</evidence>
<dbReference type="GO" id="GO:0007188">
    <property type="term" value="P:adenylate cyclase-modulating G protein-coupled receptor signaling pathway"/>
    <property type="evidence" value="ECO:0007669"/>
    <property type="project" value="TreeGrafter"/>
</dbReference>
<keyword evidence="3" id="KW-1003">Cell membrane</keyword>
<feature type="transmembrane region" description="Helical" evidence="12">
    <location>
        <begin position="206"/>
        <end position="228"/>
    </location>
</feature>
<reference evidence="15" key="1">
    <citation type="submission" date="2021-01" db="UniProtKB">
        <authorList>
            <consortium name="EnsemblMetazoa"/>
        </authorList>
    </citation>
    <scope>IDENTIFICATION</scope>
</reference>
<dbReference type="PROSITE" id="PS00650">
    <property type="entry name" value="G_PROTEIN_RECEP_F2_2"/>
    <property type="match status" value="1"/>
</dbReference>
<name>A0A7M6W5Q0_NASVI</name>
<accession>A0A7M6W5Q0</accession>
<keyword evidence="4 12" id="KW-0812">Transmembrane</keyword>
<dbReference type="Gene3D" id="4.10.1240.10">
    <property type="entry name" value="GPCR, family 2, extracellular hormone receptor domain"/>
    <property type="match status" value="1"/>
</dbReference>
<evidence type="ECO:0000256" key="10">
    <source>
        <dbReference type="ARBA" id="ARBA00023224"/>
    </source>
</evidence>
<dbReference type="PROSITE" id="PS50261">
    <property type="entry name" value="G_PROTEIN_RECEP_F2_4"/>
    <property type="match status" value="1"/>
</dbReference>
<evidence type="ECO:0000256" key="11">
    <source>
        <dbReference type="SAM" id="MobiDB-lite"/>
    </source>
</evidence>
<evidence type="ECO:0000256" key="2">
    <source>
        <dbReference type="ARBA" id="ARBA00005314"/>
    </source>
</evidence>
<keyword evidence="8" id="KW-0675">Receptor</keyword>
<evidence type="ECO:0000256" key="7">
    <source>
        <dbReference type="ARBA" id="ARBA00023136"/>
    </source>
</evidence>
<dbReference type="Gene3D" id="1.20.1070.10">
    <property type="entry name" value="Rhodopsin 7-helix transmembrane proteins"/>
    <property type="match status" value="1"/>
</dbReference>
<evidence type="ECO:0000256" key="1">
    <source>
        <dbReference type="ARBA" id="ARBA00004651"/>
    </source>
</evidence>
<dbReference type="InterPro" id="IPR050332">
    <property type="entry name" value="GPCR_2"/>
</dbReference>
<sequence length="437" mass="50062">MADDQLAKCEELSKRFNESSAKACPPNFDGVNCWPATAGETTAELPCPIIEGETISRWCSASISAITSDNNRTIFEWYPANNADCSLINIIENNMKGVPHPTLSDLDINLYWWHLRLYMVVRLGYAVSTFALSIALSIFTLRPRLRNTRVKIHTHFFVSLALQAITWLTQGMIYGHRIFYSIITGDVHSGVNPSILCRALMTLGNYFELCSFSWILMESWYFYSFICLAPYKECTTVKPLIICGWGLPVIVMIPYLITYSLASETNFCWVDVDAKSNIVAVPILLMVLINCSFFVLNVKVLFIKLNCSVLHQRQKHFWKWFRSTLMLVPLFGAHDIFFCMEPWIEDKTIKTQFYNAVRVVCAFQGLLVSILYCFINNEVRSELRRVYGNWATKREIDCNFEKQKMKTKDSNNPMKSQNQSRNNSLSGSTELSLNTSV</sequence>
<dbReference type="SUPFAM" id="SSF111418">
    <property type="entry name" value="Hormone receptor domain"/>
    <property type="match status" value="1"/>
</dbReference>
<protein>
    <submittedName>
        <fullName evidence="15">Uncharacterized protein</fullName>
    </submittedName>
</protein>
<dbReference type="InterPro" id="IPR036445">
    <property type="entry name" value="GPCR_2_extracell_dom_sf"/>
</dbReference>
<dbReference type="InterPro" id="IPR017981">
    <property type="entry name" value="GPCR_2-like_7TM"/>
</dbReference>
<feature type="domain" description="G-protein coupled receptors family 2 profile 2" evidence="14">
    <location>
        <begin position="117"/>
        <end position="376"/>
    </location>
</feature>
<feature type="transmembrane region" description="Helical" evidence="12">
    <location>
        <begin position="240"/>
        <end position="258"/>
    </location>
</feature>
<feature type="transmembrane region" description="Helical" evidence="12">
    <location>
        <begin position="153"/>
        <end position="173"/>
    </location>
</feature>
<comment type="subcellular location">
    <subcellularLocation>
        <location evidence="1">Cell membrane</location>
        <topology evidence="1">Multi-pass membrane protein</topology>
    </subcellularLocation>
</comment>
<feature type="transmembrane region" description="Helical" evidence="12">
    <location>
        <begin position="119"/>
        <end position="141"/>
    </location>
</feature>
<evidence type="ECO:0000256" key="12">
    <source>
        <dbReference type="SAM" id="Phobius"/>
    </source>
</evidence>